<proteinExistence type="predicted"/>
<dbReference type="PRINTS" id="PR00035">
    <property type="entry name" value="HTHGNTR"/>
</dbReference>
<dbReference type="Pfam" id="PF00392">
    <property type="entry name" value="GntR"/>
    <property type="match status" value="1"/>
</dbReference>
<evidence type="ECO:0000256" key="4">
    <source>
        <dbReference type="SAM" id="MobiDB-lite"/>
    </source>
</evidence>
<name>A0A6J7NEK5_9ZZZZ</name>
<dbReference type="CDD" id="cd07377">
    <property type="entry name" value="WHTH_GntR"/>
    <property type="match status" value="1"/>
</dbReference>
<organism evidence="6">
    <name type="scientific">freshwater metagenome</name>
    <dbReference type="NCBI Taxonomy" id="449393"/>
    <lineage>
        <taxon>unclassified sequences</taxon>
        <taxon>metagenomes</taxon>
        <taxon>ecological metagenomes</taxon>
    </lineage>
</organism>
<dbReference type="EMBL" id="CAFBOZ010000002">
    <property type="protein sequence ID" value="CAB4990705.1"/>
    <property type="molecule type" value="Genomic_DNA"/>
</dbReference>
<evidence type="ECO:0000259" key="5">
    <source>
        <dbReference type="PROSITE" id="PS50949"/>
    </source>
</evidence>
<dbReference type="PANTHER" id="PTHR44846">
    <property type="entry name" value="MANNOSYL-D-GLYCERATE TRANSPORT/METABOLISM SYSTEM REPRESSOR MNGR-RELATED"/>
    <property type="match status" value="1"/>
</dbReference>
<dbReference type="PANTHER" id="PTHR44846:SF17">
    <property type="entry name" value="GNTR-FAMILY TRANSCRIPTIONAL REGULATOR"/>
    <property type="match status" value="1"/>
</dbReference>
<dbReference type="Gene3D" id="3.40.1410.10">
    <property type="entry name" value="Chorismate lyase-like"/>
    <property type="match status" value="1"/>
</dbReference>
<evidence type="ECO:0000256" key="3">
    <source>
        <dbReference type="ARBA" id="ARBA00023163"/>
    </source>
</evidence>
<gene>
    <name evidence="6" type="ORF">UFOPK3992_00026</name>
</gene>
<sequence>MARQRNDSLEPAVTPVTPVFDPEGQLPRVGQGSLTEQTTRALLDAILERRFTDDRLPAEPELAEMLNVSRTTIRAALQSLERLGMLSRAPGRGTVIRPHVGRESIILQRLIGFRDMLGQQHASVVVEGSYWVEPRATPEAAAELGIPVETPVVASAKTFLADGGPAIFIRDQIPLSYVSAETQEILRDGGTYQFTDSIFRFSTTWPGREIDHAVVEIAPRSVPDDPDFPLDLPPGTAYILLLETHYTTLGEPVAFTEVHVDDNFVRFHVVRHY</sequence>
<dbReference type="Pfam" id="PF07702">
    <property type="entry name" value="UTRA"/>
    <property type="match status" value="1"/>
</dbReference>
<dbReference type="GO" id="GO:0045892">
    <property type="term" value="P:negative regulation of DNA-templated transcription"/>
    <property type="evidence" value="ECO:0007669"/>
    <property type="project" value="TreeGrafter"/>
</dbReference>
<dbReference type="SUPFAM" id="SSF46785">
    <property type="entry name" value="Winged helix' DNA-binding domain"/>
    <property type="match status" value="1"/>
</dbReference>
<dbReference type="InterPro" id="IPR050679">
    <property type="entry name" value="Bact_HTH_transcr_reg"/>
</dbReference>
<dbReference type="GO" id="GO:0003700">
    <property type="term" value="F:DNA-binding transcription factor activity"/>
    <property type="evidence" value="ECO:0007669"/>
    <property type="project" value="InterPro"/>
</dbReference>
<dbReference type="GO" id="GO:0003677">
    <property type="term" value="F:DNA binding"/>
    <property type="evidence" value="ECO:0007669"/>
    <property type="project" value="UniProtKB-KW"/>
</dbReference>
<feature type="region of interest" description="Disordered" evidence="4">
    <location>
        <begin position="1"/>
        <end position="30"/>
    </location>
</feature>
<evidence type="ECO:0000256" key="2">
    <source>
        <dbReference type="ARBA" id="ARBA00023125"/>
    </source>
</evidence>
<dbReference type="PROSITE" id="PS50949">
    <property type="entry name" value="HTH_GNTR"/>
    <property type="match status" value="1"/>
</dbReference>
<dbReference type="SMART" id="SM00866">
    <property type="entry name" value="UTRA"/>
    <property type="match status" value="1"/>
</dbReference>
<reference evidence="6" key="1">
    <citation type="submission" date="2020-05" db="EMBL/GenBank/DDBJ databases">
        <authorList>
            <person name="Chiriac C."/>
            <person name="Salcher M."/>
            <person name="Ghai R."/>
            <person name="Kavagutti S V."/>
        </authorList>
    </citation>
    <scope>NUCLEOTIDE SEQUENCE</scope>
</reference>
<evidence type="ECO:0000313" key="6">
    <source>
        <dbReference type="EMBL" id="CAB4990705.1"/>
    </source>
</evidence>
<dbReference type="InterPro" id="IPR036390">
    <property type="entry name" value="WH_DNA-bd_sf"/>
</dbReference>
<dbReference type="InterPro" id="IPR011663">
    <property type="entry name" value="UTRA"/>
</dbReference>
<accession>A0A6J7NEK5</accession>
<dbReference type="SMART" id="SM00345">
    <property type="entry name" value="HTH_GNTR"/>
    <property type="match status" value="1"/>
</dbReference>
<keyword evidence="3" id="KW-0804">Transcription</keyword>
<dbReference type="InterPro" id="IPR036388">
    <property type="entry name" value="WH-like_DNA-bd_sf"/>
</dbReference>
<dbReference type="InterPro" id="IPR028978">
    <property type="entry name" value="Chorismate_lyase_/UTRA_dom_sf"/>
</dbReference>
<dbReference type="Gene3D" id="1.10.10.10">
    <property type="entry name" value="Winged helix-like DNA-binding domain superfamily/Winged helix DNA-binding domain"/>
    <property type="match status" value="1"/>
</dbReference>
<keyword evidence="2" id="KW-0238">DNA-binding</keyword>
<evidence type="ECO:0000256" key="1">
    <source>
        <dbReference type="ARBA" id="ARBA00023015"/>
    </source>
</evidence>
<dbReference type="SUPFAM" id="SSF64288">
    <property type="entry name" value="Chorismate lyase-like"/>
    <property type="match status" value="1"/>
</dbReference>
<keyword evidence="1" id="KW-0805">Transcription regulation</keyword>
<protein>
    <submittedName>
        <fullName evidence="6">Unannotated protein</fullName>
    </submittedName>
</protein>
<feature type="domain" description="HTH gntR-type" evidence="5">
    <location>
        <begin position="32"/>
        <end position="99"/>
    </location>
</feature>
<dbReference type="AlphaFoldDB" id="A0A6J7NEK5"/>
<dbReference type="InterPro" id="IPR000524">
    <property type="entry name" value="Tscrpt_reg_HTH_GntR"/>
</dbReference>